<feature type="domain" description="CX" evidence="2">
    <location>
        <begin position="70"/>
        <end position="129"/>
    </location>
</feature>
<gene>
    <name evidence="3" type="ORF">CRE_19345</name>
    <name evidence="4" type="ORF">GCK72_017195</name>
</gene>
<dbReference type="KEGG" id="crq:GCK72_017195"/>
<evidence type="ECO:0000313" key="3">
    <source>
        <dbReference type="EMBL" id="EFO86996.1"/>
    </source>
</evidence>
<dbReference type="EMBL" id="DS268530">
    <property type="protein sequence ID" value="EFO86996.1"/>
    <property type="molecule type" value="Genomic_DNA"/>
</dbReference>
<evidence type="ECO:0000313" key="6">
    <source>
        <dbReference type="Proteomes" id="UP000483820"/>
    </source>
</evidence>
<keyword evidence="1" id="KW-0472">Membrane</keyword>
<dbReference type="InterPro" id="IPR002619">
    <property type="entry name" value="CX"/>
</dbReference>
<feature type="transmembrane region" description="Helical" evidence="1">
    <location>
        <begin position="133"/>
        <end position="154"/>
    </location>
</feature>
<reference evidence="3" key="1">
    <citation type="submission" date="2007-07" db="EMBL/GenBank/DDBJ databases">
        <title>PCAP assembly of the Caenorhabditis remanei genome.</title>
        <authorList>
            <consortium name="The Caenorhabditis remanei Sequencing Consortium"/>
            <person name="Wilson R.K."/>
        </authorList>
    </citation>
    <scope>NUCLEOTIDE SEQUENCE [LARGE SCALE GENOMIC DNA]</scope>
    <source>
        <strain evidence="3">PB4641</strain>
    </source>
</reference>
<dbReference type="GeneID" id="9823756"/>
<dbReference type="AlphaFoldDB" id="E3N534"/>
<reference evidence="4 6" key="2">
    <citation type="submission" date="2019-12" db="EMBL/GenBank/DDBJ databases">
        <title>Chromosome-level assembly of the Caenorhabditis remanei genome.</title>
        <authorList>
            <person name="Teterina A.A."/>
            <person name="Willis J.H."/>
            <person name="Phillips P.C."/>
        </authorList>
    </citation>
    <scope>NUCLEOTIDE SEQUENCE [LARGE SCALE GENOMIC DNA]</scope>
    <source>
        <strain evidence="4 6">PX506</strain>
        <tissue evidence="4">Whole organism</tissue>
    </source>
</reference>
<accession>E3N534</accession>
<dbReference type="eggNOG" id="ENOG502TJX8">
    <property type="taxonomic scope" value="Eukaryota"/>
</dbReference>
<keyword evidence="1" id="KW-1133">Transmembrane helix</keyword>
<dbReference type="Proteomes" id="UP000483820">
    <property type="component" value="Chromosome V"/>
</dbReference>
<organism evidence="5">
    <name type="scientific">Caenorhabditis remanei</name>
    <name type="common">Caenorhabditis vulgaris</name>
    <dbReference type="NCBI Taxonomy" id="31234"/>
    <lineage>
        <taxon>Eukaryota</taxon>
        <taxon>Metazoa</taxon>
        <taxon>Ecdysozoa</taxon>
        <taxon>Nematoda</taxon>
        <taxon>Chromadorea</taxon>
        <taxon>Rhabditida</taxon>
        <taxon>Rhabditina</taxon>
        <taxon>Rhabditomorpha</taxon>
        <taxon>Rhabditoidea</taxon>
        <taxon>Rhabditidae</taxon>
        <taxon>Peloderinae</taxon>
        <taxon>Caenorhabditis</taxon>
    </lineage>
</organism>
<dbReference type="HOGENOM" id="CLU_1697147_0_0_1"/>
<protein>
    <recommendedName>
        <fullName evidence="2">CX domain-containing protein</fullName>
    </recommendedName>
</protein>
<dbReference type="OrthoDB" id="10390576at2759"/>
<dbReference type="Proteomes" id="UP000008281">
    <property type="component" value="Unassembled WGS sequence"/>
</dbReference>
<keyword evidence="5" id="KW-1185">Reference proteome</keyword>
<dbReference type="PANTHER" id="PTHR47520">
    <property type="entry name" value="CX DOMAIN-CONTAINING PROTEIN-RELATED"/>
    <property type="match status" value="1"/>
</dbReference>
<dbReference type="Pfam" id="PF01705">
    <property type="entry name" value="CX"/>
    <property type="match status" value="1"/>
</dbReference>
<dbReference type="CTD" id="9823756"/>
<proteinExistence type="predicted"/>
<name>E3N534_CAERE</name>
<dbReference type="STRING" id="31234.E3N534"/>
<keyword evidence="1" id="KW-0812">Transmembrane</keyword>
<evidence type="ECO:0000313" key="5">
    <source>
        <dbReference type="Proteomes" id="UP000008281"/>
    </source>
</evidence>
<evidence type="ECO:0000313" key="4">
    <source>
        <dbReference type="EMBL" id="KAF1750644.1"/>
    </source>
</evidence>
<dbReference type="EMBL" id="WUAV01000005">
    <property type="protein sequence ID" value="KAF1750644.1"/>
    <property type="molecule type" value="Genomic_DNA"/>
</dbReference>
<dbReference type="InParanoid" id="E3N534"/>
<evidence type="ECO:0000256" key="1">
    <source>
        <dbReference type="SAM" id="Phobius"/>
    </source>
</evidence>
<evidence type="ECO:0000259" key="2">
    <source>
        <dbReference type="Pfam" id="PF01705"/>
    </source>
</evidence>
<dbReference type="PANTHER" id="PTHR47520:SF2">
    <property type="entry name" value="CX DOMAIN-CONTAINING PROTEIN"/>
    <property type="match status" value="1"/>
</dbReference>
<sequence length="155" mass="17945">MYTYLPYFLVILDGCFARRSHKVRYDTTDFRAYLFGSSDIWSKYFEPGAAFHSYTIKEPSTPVQFDNLNYYWHGFYEKTSETTKKICKYGITEADGELQNVRFENGTSPKAISFGCSKWDECCGFKCCNNIQGFLVMMGCIAFMFLVVLGVFYFG</sequence>
<dbReference type="RefSeq" id="XP_003096457.1">
    <property type="nucleotide sequence ID" value="XM_003096409.1"/>
</dbReference>